<dbReference type="AlphaFoldDB" id="A0A9P8U9N0"/>
<name>A0A9P8U9N0_9PEZI</name>
<evidence type="ECO:0000313" key="2">
    <source>
        <dbReference type="EMBL" id="KAH6646489.1"/>
    </source>
</evidence>
<evidence type="ECO:0000313" key="3">
    <source>
        <dbReference type="Proteomes" id="UP000758603"/>
    </source>
</evidence>
<comment type="caution">
    <text evidence="2">The sequence shown here is derived from an EMBL/GenBank/DDBJ whole genome shotgun (WGS) entry which is preliminary data.</text>
</comment>
<dbReference type="GeneID" id="70129829"/>
<dbReference type="EMBL" id="JAGPXC010000010">
    <property type="protein sequence ID" value="KAH6646489.1"/>
    <property type="molecule type" value="Genomic_DNA"/>
</dbReference>
<dbReference type="OrthoDB" id="5337545at2759"/>
<keyword evidence="3" id="KW-1185">Reference proteome</keyword>
<reference evidence="2" key="1">
    <citation type="journal article" date="2021" name="Nat. Commun.">
        <title>Genetic determinants of endophytism in the Arabidopsis root mycobiome.</title>
        <authorList>
            <person name="Mesny F."/>
            <person name="Miyauchi S."/>
            <person name="Thiergart T."/>
            <person name="Pickel B."/>
            <person name="Atanasova L."/>
            <person name="Karlsson M."/>
            <person name="Huettel B."/>
            <person name="Barry K.W."/>
            <person name="Haridas S."/>
            <person name="Chen C."/>
            <person name="Bauer D."/>
            <person name="Andreopoulos W."/>
            <person name="Pangilinan J."/>
            <person name="LaButti K."/>
            <person name="Riley R."/>
            <person name="Lipzen A."/>
            <person name="Clum A."/>
            <person name="Drula E."/>
            <person name="Henrissat B."/>
            <person name="Kohler A."/>
            <person name="Grigoriev I.V."/>
            <person name="Martin F.M."/>
            <person name="Hacquard S."/>
        </authorList>
    </citation>
    <scope>NUCLEOTIDE SEQUENCE</scope>
    <source>
        <strain evidence="2">MPI-SDFR-AT-0073</strain>
    </source>
</reference>
<protein>
    <submittedName>
        <fullName evidence="2">Uncharacterized protein</fullName>
    </submittedName>
</protein>
<sequence length="331" mass="35686">MEKPNAHLAHGSINRKGKGRELAVETDTTEKNLLDAAGTPTKKLPTDTTVVSRLASSAVALGNSLLSNPDTETRLLGPEKTGGASDTTTRSTIGEASRHKAKTGSSTDLGSSFRASQTYDYVQREEAAFSRFLDGIDKSGPSSIDSSAQLIGGLEDNTPLSAPQMTQTFHDSRFANNDGQEVVKLLDTAYDDVLQADPEPSLSQEDEASLRQALFGSDVISGESSQDISDWANLLNFVPEYISNGASSWGHNELLQHLGTSDVQEASNLWAEQWGNVLSRYTDEVWGDLGSLVEEAKKEARHIQESGREATPSEATAILRLRQILAHVRGD</sequence>
<dbReference type="Proteomes" id="UP000758603">
    <property type="component" value="Unassembled WGS sequence"/>
</dbReference>
<organism evidence="2 3">
    <name type="scientific">Truncatella angustata</name>
    <dbReference type="NCBI Taxonomy" id="152316"/>
    <lineage>
        <taxon>Eukaryota</taxon>
        <taxon>Fungi</taxon>
        <taxon>Dikarya</taxon>
        <taxon>Ascomycota</taxon>
        <taxon>Pezizomycotina</taxon>
        <taxon>Sordariomycetes</taxon>
        <taxon>Xylariomycetidae</taxon>
        <taxon>Amphisphaeriales</taxon>
        <taxon>Sporocadaceae</taxon>
        <taxon>Truncatella</taxon>
    </lineage>
</organism>
<feature type="region of interest" description="Disordered" evidence="1">
    <location>
        <begin position="65"/>
        <end position="110"/>
    </location>
</feature>
<feature type="compositionally biased region" description="Polar residues" evidence="1">
    <location>
        <begin position="84"/>
        <end position="94"/>
    </location>
</feature>
<evidence type="ECO:0000256" key="1">
    <source>
        <dbReference type="SAM" id="MobiDB-lite"/>
    </source>
</evidence>
<feature type="compositionally biased region" description="Basic and acidic residues" evidence="1">
    <location>
        <begin position="19"/>
        <end position="33"/>
    </location>
</feature>
<gene>
    <name evidence="2" type="ORF">BKA67DRAFT_541452</name>
</gene>
<dbReference type="RefSeq" id="XP_045953003.1">
    <property type="nucleotide sequence ID" value="XM_046100937.1"/>
</dbReference>
<feature type="region of interest" description="Disordered" evidence="1">
    <location>
        <begin position="1"/>
        <end position="42"/>
    </location>
</feature>
<accession>A0A9P8U9N0</accession>
<proteinExistence type="predicted"/>